<evidence type="ECO:0000313" key="12">
    <source>
        <dbReference type="EMBL" id="KYM81199.1"/>
    </source>
</evidence>
<dbReference type="EMBL" id="KQ976540">
    <property type="protein sequence ID" value="KYM81199.1"/>
    <property type="molecule type" value="Genomic_DNA"/>
</dbReference>
<evidence type="ECO:0000256" key="6">
    <source>
        <dbReference type="ARBA" id="ARBA00022729"/>
    </source>
</evidence>
<dbReference type="GO" id="GO:0030139">
    <property type="term" value="C:endocytic vesicle"/>
    <property type="evidence" value="ECO:0007669"/>
    <property type="project" value="TreeGrafter"/>
</dbReference>
<keyword evidence="8 10" id="KW-1133">Transmembrane helix</keyword>
<name>A0A195BAI5_9HYME</name>
<keyword evidence="6 11" id="KW-0732">Signal</keyword>
<keyword evidence="7" id="KW-0653">Protein transport</keyword>
<reference evidence="12 13" key="1">
    <citation type="submission" date="2015-09" db="EMBL/GenBank/DDBJ databases">
        <title>Atta colombica WGS genome.</title>
        <authorList>
            <person name="Nygaard S."/>
            <person name="Hu H."/>
            <person name="Boomsma J."/>
            <person name="Zhang G."/>
        </authorList>
    </citation>
    <scope>NUCLEOTIDE SEQUENCE [LARGE SCALE GENOMIC DNA]</scope>
    <source>
        <strain evidence="12">Treedump-2</strain>
        <tissue evidence="12">Whole body</tissue>
    </source>
</reference>
<accession>A0A195BAI5</accession>
<evidence type="ECO:0000256" key="1">
    <source>
        <dbReference type="ARBA" id="ARBA00004251"/>
    </source>
</evidence>
<sequence>MKTTTSLITIRIIMFYLLSVVGRSAVAIEEASSSSLHIQRLHPLLNNMEYNEEPMKKAYIAEYKRLPLYTFGIGKRWIDNNEDKRTRQFSFGIGKRLRNYDFGIGKRNNEYHPLDYFLVDNMGNYQSHEDNSNDFIENKRGNHQFGFGIGKRVWKLATRETAVSGRRLNDAIVPKYWFSTLTKELDENEDLNQCSALFFGQKYWLPDLEWRTASNWANNHIPEIDSHVIFPQQTRHAVGISGMDNLRLSGIDLPWQGLLVLPRDGKLQLSNSRTDAKVSRWSKEGSIFWADPANWNGSSIAAPHLERVPCSYDNIVLPSENRTLSILLPVREIGVKSIRLTNESQPFTEWEWQNFQDRREFSRGRFTVKYSDMVWRPVSTLDCKKVFCQGNTQDDYLEEICAIQRPRCGFMGCEYPLTVEGHCCSYCGGRVSISQQISLTTVQTVADEALEGYTEKVAWHTRCTWNGGVEILIKEKGDYSGITIEEAVENLREMLQNTGINVTNAETAGAAMKDTRLAVTLGPLFGIPFVIITLLLLAFLYFGYSLEQVLSGCMEAVSSVRDGIRADKKHGFARFENIPEGNVQIGNVPETSGQEADDNVGGIKQIAVGRFENPLYRSKRDKAKESKILDIDAPLSLTALKGKIEDQLENEEMDTEE</sequence>
<dbReference type="Proteomes" id="UP000078540">
    <property type="component" value="Unassembled WGS sequence"/>
</dbReference>
<keyword evidence="3" id="KW-0813">Transport</keyword>
<organism evidence="12 13">
    <name type="scientific">Atta colombica</name>
    <dbReference type="NCBI Taxonomy" id="520822"/>
    <lineage>
        <taxon>Eukaryota</taxon>
        <taxon>Metazoa</taxon>
        <taxon>Ecdysozoa</taxon>
        <taxon>Arthropoda</taxon>
        <taxon>Hexapoda</taxon>
        <taxon>Insecta</taxon>
        <taxon>Pterygota</taxon>
        <taxon>Neoptera</taxon>
        <taxon>Endopterygota</taxon>
        <taxon>Hymenoptera</taxon>
        <taxon>Apocrita</taxon>
        <taxon>Aculeata</taxon>
        <taxon>Formicoidea</taxon>
        <taxon>Formicidae</taxon>
        <taxon>Myrmicinae</taxon>
        <taxon>Atta</taxon>
    </lineage>
</organism>
<dbReference type="STRING" id="520822.A0A195BAI5"/>
<dbReference type="PANTHER" id="PTHR14995:SF2">
    <property type="entry name" value="PROTEIN AMNIONLESS"/>
    <property type="match status" value="1"/>
</dbReference>
<evidence type="ECO:0000256" key="5">
    <source>
        <dbReference type="ARBA" id="ARBA00022692"/>
    </source>
</evidence>
<gene>
    <name evidence="12" type="ORF">ALC53_08270</name>
</gene>
<keyword evidence="13" id="KW-1185">Reference proteome</keyword>
<feature type="transmembrane region" description="Helical" evidence="10">
    <location>
        <begin position="521"/>
        <end position="544"/>
    </location>
</feature>
<dbReference type="AlphaFoldDB" id="A0A195BAI5"/>
<dbReference type="Pfam" id="PF14828">
    <property type="entry name" value="Amnionless"/>
    <property type="match status" value="1"/>
</dbReference>
<dbReference type="PANTHER" id="PTHR14995">
    <property type="entry name" value="AMNIONLESS"/>
    <property type="match status" value="1"/>
</dbReference>
<keyword evidence="4" id="KW-1003">Cell membrane</keyword>
<evidence type="ECO:0000256" key="8">
    <source>
        <dbReference type="ARBA" id="ARBA00022989"/>
    </source>
</evidence>
<feature type="chain" id="PRO_5008269386" description="Protein amnionless" evidence="11">
    <location>
        <begin position="23"/>
        <end position="657"/>
    </location>
</feature>
<evidence type="ECO:0000313" key="13">
    <source>
        <dbReference type="Proteomes" id="UP000078540"/>
    </source>
</evidence>
<evidence type="ECO:0000256" key="9">
    <source>
        <dbReference type="ARBA" id="ARBA00023136"/>
    </source>
</evidence>
<proteinExistence type="predicted"/>
<dbReference type="GO" id="GO:0015031">
    <property type="term" value="P:protein transport"/>
    <property type="evidence" value="ECO:0007669"/>
    <property type="project" value="UniProtKB-KW"/>
</dbReference>
<protein>
    <recommendedName>
        <fullName evidence="2">Protein amnionless</fullName>
    </recommendedName>
</protein>
<keyword evidence="9 10" id="KW-0472">Membrane</keyword>
<evidence type="ECO:0000256" key="2">
    <source>
        <dbReference type="ARBA" id="ARBA00021200"/>
    </source>
</evidence>
<dbReference type="GO" id="GO:0016324">
    <property type="term" value="C:apical plasma membrane"/>
    <property type="evidence" value="ECO:0007669"/>
    <property type="project" value="TreeGrafter"/>
</dbReference>
<feature type="signal peptide" evidence="11">
    <location>
        <begin position="1"/>
        <end position="22"/>
    </location>
</feature>
<dbReference type="GO" id="GO:0006898">
    <property type="term" value="P:receptor-mediated endocytosis"/>
    <property type="evidence" value="ECO:0007669"/>
    <property type="project" value="TreeGrafter"/>
</dbReference>
<evidence type="ECO:0000256" key="7">
    <source>
        <dbReference type="ARBA" id="ARBA00022927"/>
    </source>
</evidence>
<evidence type="ECO:0000256" key="11">
    <source>
        <dbReference type="SAM" id="SignalP"/>
    </source>
</evidence>
<dbReference type="InterPro" id="IPR026112">
    <property type="entry name" value="AMN"/>
</dbReference>
<evidence type="ECO:0000256" key="4">
    <source>
        <dbReference type="ARBA" id="ARBA00022475"/>
    </source>
</evidence>
<comment type="subcellular location">
    <subcellularLocation>
        <location evidence="1">Cell membrane</location>
        <topology evidence="1">Single-pass type I membrane protein</topology>
    </subcellularLocation>
</comment>
<keyword evidence="5 10" id="KW-0812">Transmembrane</keyword>
<evidence type="ECO:0000256" key="10">
    <source>
        <dbReference type="SAM" id="Phobius"/>
    </source>
</evidence>
<evidence type="ECO:0000256" key="3">
    <source>
        <dbReference type="ARBA" id="ARBA00022448"/>
    </source>
</evidence>